<protein>
    <submittedName>
        <fullName evidence="4">AraC-like DNA-binding protein</fullName>
    </submittedName>
</protein>
<evidence type="ECO:0000256" key="1">
    <source>
        <dbReference type="ARBA" id="ARBA00023015"/>
    </source>
</evidence>
<evidence type="ECO:0000313" key="5">
    <source>
        <dbReference type="Proteomes" id="UP001179280"/>
    </source>
</evidence>
<dbReference type="InterPro" id="IPR009057">
    <property type="entry name" value="Homeodomain-like_sf"/>
</dbReference>
<proteinExistence type="predicted"/>
<sequence length="52" mass="5848">MRTQEAKRLLTETTDSITTIALEIGYNDSAQFSATFKKQAPNGLPQSMDWLQ</sequence>
<comment type="caution">
    <text evidence="4">The sequence shown here is derived from an EMBL/GenBank/DDBJ whole genome shotgun (WGS) entry which is preliminary data.</text>
</comment>
<evidence type="ECO:0000259" key="3">
    <source>
        <dbReference type="PROSITE" id="PS01124"/>
    </source>
</evidence>
<dbReference type="InterPro" id="IPR018060">
    <property type="entry name" value="HTH_AraC"/>
</dbReference>
<evidence type="ECO:0000256" key="2">
    <source>
        <dbReference type="ARBA" id="ARBA00023163"/>
    </source>
</evidence>
<dbReference type="Gene3D" id="1.10.10.60">
    <property type="entry name" value="Homeodomain-like"/>
    <property type="match status" value="1"/>
</dbReference>
<dbReference type="Pfam" id="PF12833">
    <property type="entry name" value="HTH_18"/>
    <property type="match status" value="1"/>
</dbReference>
<accession>A0ABS2SUB0</accession>
<dbReference type="EMBL" id="JAFBCV010000002">
    <property type="protein sequence ID" value="MBM7837822.1"/>
    <property type="molecule type" value="Genomic_DNA"/>
</dbReference>
<feature type="domain" description="HTH araC/xylS-type" evidence="3">
    <location>
        <begin position="1"/>
        <end position="38"/>
    </location>
</feature>
<keyword evidence="2" id="KW-0804">Transcription</keyword>
<dbReference type="SUPFAM" id="SSF46689">
    <property type="entry name" value="Homeodomain-like"/>
    <property type="match status" value="1"/>
</dbReference>
<evidence type="ECO:0000313" key="4">
    <source>
        <dbReference type="EMBL" id="MBM7837822.1"/>
    </source>
</evidence>
<keyword evidence="5" id="KW-1185">Reference proteome</keyword>
<reference evidence="4" key="1">
    <citation type="submission" date="2021-01" db="EMBL/GenBank/DDBJ databases">
        <title>Genomic Encyclopedia of Type Strains, Phase IV (KMG-IV): sequencing the most valuable type-strain genomes for metagenomic binning, comparative biology and taxonomic classification.</title>
        <authorList>
            <person name="Goeker M."/>
        </authorList>
    </citation>
    <scope>NUCLEOTIDE SEQUENCE</scope>
    <source>
        <strain evidence="4">DSM 21943</strain>
    </source>
</reference>
<dbReference type="Proteomes" id="UP001179280">
    <property type="component" value="Unassembled WGS sequence"/>
</dbReference>
<dbReference type="RefSeq" id="WP_204464903.1">
    <property type="nucleotide sequence ID" value="NZ_JAFBCV010000002.1"/>
</dbReference>
<keyword evidence="1" id="KW-0805">Transcription regulation</keyword>
<name>A0ABS2SUB0_9BACI</name>
<gene>
    <name evidence="4" type="ORF">JOC54_001053</name>
</gene>
<organism evidence="4 5">
    <name type="scientific">Shouchella xiaoxiensis</name>
    <dbReference type="NCBI Taxonomy" id="766895"/>
    <lineage>
        <taxon>Bacteria</taxon>
        <taxon>Bacillati</taxon>
        <taxon>Bacillota</taxon>
        <taxon>Bacilli</taxon>
        <taxon>Bacillales</taxon>
        <taxon>Bacillaceae</taxon>
        <taxon>Shouchella</taxon>
    </lineage>
</organism>
<dbReference type="PROSITE" id="PS01124">
    <property type="entry name" value="HTH_ARAC_FAMILY_2"/>
    <property type="match status" value="1"/>
</dbReference>